<comment type="caution">
    <text evidence="1">The sequence shown here is derived from an EMBL/GenBank/DDBJ whole genome shotgun (WGS) entry which is preliminary data.</text>
</comment>
<dbReference type="Proteomes" id="UP000612362">
    <property type="component" value="Unassembled WGS sequence"/>
</dbReference>
<dbReference type="AlphaFoldDB" id="A0A8J3MWY4"/>
<reference evidence="1" key="1">
    <citation type="submission" date="2020-10" db="EMBL/GenBank/DDBJ databases">
        <title>Taxonomic study of unclassified bacteria belonging to the class Ktedonobacteria.</title>
        <authorList>
            <person name="Yabe S."/>
            <person name="Wang C.M."/>
            <person name="Zheng Y."/>
            <person name="Sakai Y."/>
            <person name="Cavaletti L."/>
            <person name="Monciardini P."/>
            <person name="Donadio S."/>
        </authorList>
    </citation>
    <scope>NUCLEOTIDE SEQUENCE</scope>
    <source>
        <strain evidence="1">SOSP1-1</strain>
    </source>
</reference>
<sequence>MRNYQNVQSLSAIGFLPEEIKRLEKLCTTLEQQEREERHRLVFARWLVATGRLREDFVEKRQE</sequence>
<keyword evidence="2" id="KW-1185">Reference proteome</keyword>
<accession>A0A8J3MWY4</accession>
<evidence type="ECO:0000313" key="2">
    <source>
        <dbReference type="Proteomes" id="UP000612362"/>
    </source>
</evidence>
<dbReference type="RefSeq" id="WP_220197249.1">
    <property type="nucleotide sequence ID" value="NZ_BNJF01000003.1"/>
</dbReference>
<evidence type="ECO:0000313" key="1">
    <source>
        <dbReference type="EMBL" id="GHO48035.1"/>
    </source>
</evidence>
<organism evidence="1 2">
    <name type="scientific">Ktedonospora formicarum</name>
    <dbReference type="NCBI Taxonomy" id="2778364"/>
    <lineage>
        <taxon>Bacteria</taxon>
        <taxon>Bacillati</taxon>
        <taxon>Chloroflexota</taxon>
        <taxon>Ktedonobacteria</taxon>
        <taxon>Ktedonobacterales</taxon>
        <taxon>Ktedonobacteraceae</taxon>
        <taxon>Ktedonospora</taxon>
    </lineage>
</organism>
<dbReference type="EMBL" id="BNJF01000003">
    <property type="protein sequence ID" value="GHO48035.1"/>
    <property type="molecule type" value="Genomic_DNA"/>
</dbReference>
<proteinExistence type="predicted"/>
<gene>
    <name evidence="1" type="ORF">KSX_61980</name>
</gene>
<protein>
    <submittedName>
        <fullName evidence="1">Uncharacterized protein</fullName>
    </submittedName>
</protein>
<name>A0A8J3MWY4_9CHLR</name>